<dbReference type="InterPro" id="IPR000835">
    <property type="entry name" value="HTH_MarR-typ"/>
</dbReference>
<dbReference type="CDD" id="cd00090">
    <property type="entry name" value="HTH_ARSR"/>
    <property type="match status" value="1"/>
</dbReference>
<dbReference type="PROSITE" id="PS50995">
    <property type="entry name" value="HTH_MARR_2"/>
    <property type="match status" value="1"/>
</dbReference>
<evidence type="ECO:0000256" key="3">
    <source>
        <dbReference type="ARBA" id="ARBA00023163"/>
    </source>
</evidence>
<dbReference type="PANTHER" id="PTHR42756:SF1">
    <property type="entry name" value="TRANSCRIPTIONAL REPRESSOR OF EMRAB OPERON"/>
    <property type="match status" value="1"/>
</dbReference>
<dbReference type="GO" id="GO:0003700">
    <property type="term" value="F:DNA-binding transcription factor activity"/>
    <property type="evidence" value="ECO:0007669"/>
    <property type="project" value="InterPro"/>
</dbReference>
<evidence type="ECO:0000259" key="4">
    <source>
        <dbReference type="PROSITE" id="PS50995"/>
    </source>
</evidence>
<evidence type="ECO:0000256" key="1">
    <source>
        <dbReference type="ARBA" id="ARBA00023015"/>
    </source>
</evidence>
<dbReference type="GO" id="GO:0003677">
    <property type="term" value="F:DNA binding"/>
    <property type="evidence" value="ECO:0007669"/>
    <property type="project" value="UniProtKB-KW"/>
</dbReference>
<protein>
    <submittedName>
        <fullName evidence="5">Transcriptional regulator</fullName>
    </submittedName>
</protein>
<dbReference type="InterPro" id="IPR036390">
    <property type="entry name" value="WH_DNA-bd_sf"/>
</dbReference>
<organism evidence="5 6">
    <name type="scientific">Bacillus pumilus</name>
    <name type="common">Bacillus mesentericus</name>
    <dbReference type="NCBI Taxonomy" id="1408"/>
    <lineage>
        <taxon>Bacteria</taxon>
        <taxon>Bacillati</taxon>
        <taxon>Bacillota</taxon>
        <taxon>Bacilli</taxon>
        <taxon>Bacillales</taxon>
        <taxon>Bacillaceae</taxon>
        <taxon>Bacillus</taxon>
    </lineage>
</organism>
<keyword evidence="2" id="KW-0238">DNA-binding</keyword>
<dbReference type="Gene3D" id="1.10.10.10">
    <property type="entry name" value="Winged helix-like DNA-binding domain superfamily/Winged helix DNA-binding domain"/>
    <property type="match status" value="1"/>
</dbReference>
<dbReference type="AlphaFoldDB" id="A0A2G8IPW2"/>
<dbReference type="SUPFAM" id="SSF46785">
    <property type="entry name" value="Winged helix' DNA-binding domain"/>
    <property type="match status" value="1"/>
</dbReference>
<name>A0A2G8IPW2_BACPU</name>
<dbReference type="Proteomes" id="UP000230768">
    <property type="component" value="Unassembled WGS sequence"/>
</dbReference>
<dbReference type="Pfam" id="PF12802">
    <property type="entry name" value="MarR_2"/>
    <property type="match status" value="1"/>
</dbReference>
<proteinExistence type="predicted"/>
<dbReference type="SMART" id="SM00347">
    <property type="entry name" value="HTH_MARR"/>
    <property type="match status" value="1"/>
</dbReference>
<sequence>MTSLDEEIIHYSKKIIEYSNALGSIYVEEYKRFLKNEYADLTSKQELTLELLRTKTRTINELADYFSISASAASQLVSKLEQLGYVKREINPHNRREIIVDFAQKGLDYHKNTEEIQLHLIQKYYAKLPKEDLKTLLSLYEKIYKIAKEAP</sequence>
<dbReference type="PANTHER" id="PTHR42756">
    <property type="entry name" value="TRANSCRIPTIONAL REGULATOR, MARR"/>
    <property type="match status" value="1"/>
</dbReference>
<dbReference type="InterPro" id="IPR011991">
    <property type="entry name" value="ArsR-like_HTH"/>
</dbReference>
<evidence type="ECO:0000256" key="2">
    <source>
        <dbReference type="ARBA" id="ARBA00023125"/>
    </source>
</evidence>
<reference evidence="5 6" key="1">
    <citation type="submission" date="2017-11" db="EMBL/GenBank/DDBJ databases">
        <title>Draft genome sequence of Bacillus pumilus 51_5il from lake Gorkoye (Russia: Novosibirsk region).</title>
        <authorList>
            <person name="Shipova A.A."/>
            <person name="Rozanov A.S."/>
            <person name="Bryanskaya A.V."/>
            <person name="Peltek S.E."/>
        </authorList>
    </citation>
    <scope>NUCLEOTIDE SEQUENCE [LARGE SCALE GENOMIC DNA]</scope>
    <source>
        <strain evidence="5 6">51_5il</strain>
    </source>
</reference>
<dbReference type="EMBL" id="PEKP01000033">
    <property type="protein sequence ID" value="PIK25503.1"/>
    <property type="molecule type" value="Genomic_DNA"/>
</dbReference>
<keyword evidence="1" id="KW-0805">Transcription regulation</keyword>
<evidence type="ECO:0000313" key="5">
    <source>
        <dbReference type="EMBL" id="PIK25503.1"/>
    </source>
</evidence>
<feature type="domain" description="HTH marR-type" evidence="4">
    <location>
        <begin position="1"/>
        <end position="145"/>
    </location>
</feature>
<accession>A0A2G8IPW2</accession>
<dbReference type="InterPro" id="IPR036388">
    <property type="entry name" value="WH-like_DNA-bd_sf"/>
</dbReference>
<comment type="caution">
    <text evidence="5">The sequence shown here is derived from an EMBL/GenBank/DDBJ whole genome shotgun (WGS) entry which is preliminary data.</text>
</comment>
<keyword evidence="3" id="KW-0804">Transcription</keyword>
<evidence type="ECO:0000313" key="6">
    <source>
        <dbReference type="Proteomes" id="UP000230768"/>
    </source>
</evidence>
<gene>
    <name evidence="5" type="ORF">CTV99_17480</name>
</gene>